<feature type="domain" description="ABC transporter" evidence="3">
    <location>
        <begin position="16"/>
        <end position="74"/>
    </location>
</feature>
<organism evidence="4">
    <name type="scientific">Bracon brevicornis</name>
    <dbReference type="NCBI Taxonomy" id="1563983"/>
    <lineage>
        <taxon>Eukaryota</taxon>
        <taxon>Metazoa</taxon>
        <taxon>Ecdysozoa</taxon>
        <taxon>Arthropoda</taxon>
        <taxon>Hexapoda</taxon>
        <taxon>Insecta</taxon>
        <taxon>Pterygota</taxon>
        <taxon>Neoptera</taxon>
        <taxon>Endopterygota</taxon>
        <taxon>Hymenoptera</taxon>
        <taxon>Apocrita</taxon>
        <taxon>Ichneumonoidea</taxon>
        <taxon>Braconidae</taxon>
        <taxon>Braconinae</taxon>
        <taxon>Bracon</taxon>
    </lineage>
</organism>
<dbReference type="InterPro" id="IPR027417">
    <property type="entry name" value="P-loop_NTPase"/>
</dbReference>
<keyword evidence="2" id="KW-0067">ATP-binding</keyword>
<evidence type="ECO:0000256" key="1">
    <source>
        <dbReference type="ARBA" id="ARBA00022741"/>
    </source>
</evidence>
<gene>
    <name evidence="4" type="ORF">BBRV_LOCUS75594</name>
</gene>
<keyword evidence="1" id="KW-0547">Nucleotide-binding</keyword>
<dbReference type="PANTHER" id="PTHR43158:SF2">
    <property type="entry name" value="SKFA PEPTIDE EXPORT ATP-BINDING PROTEIN SKFE"/>
    <property type="match status" value="1"/>
</dbReference>
<dbReference type="Gene3D" id="3.40.50.300">
    <property type="entry name" value="P-loop containing nucleotide triphosphate hydrolases"/>
    <property type="match status" value="1"/>
</dbReference>
<dbReference type="GO" id="GO:0016887">
    <property type="term" value="F:ATP hydrolysis activity"/>
    <property type="evidence" value="ECO:0007669"/>
    <property type="project" value="InterPro"/>
</dbReference>
<dbReference type="Pfam" id="PF00005">
    <property type="entry name" value="ABC_tran"/>
    <property type="match status" value="1"/>
</dbReference>
<reference evidence="4" key="1">
    <citation type="submission" date="2020-07" db="EMBL/GenBank/DDBJ databases">
        <authorList>
            <person name="Ferguson B K."/>
        </authorList>
    </citation>
    <scope>NUCLEOTIDE SEQUENCE</scope>
    <source>
        <strain evidence="4">L06</strain>
    </source>
</reference>
<evidence type="ECO:0000259" key="3">
    <source>
        <dbReference type="Pfam" id="PF00005"/>
    </source>
</evidence>
<evidence type="ECO:0000313" key="4">
    <source>
        <dbReference type="EMBL" id="CAD1561809.1"/>
    </source>
</evidence>
<dbReference type="GO" id="GO:0005524">
    <property type="term" value="F:ATP binding"/>
    <property type="evidence" value="ECO:0007669"/>
    <property type="project" value="UniProtKB-KW"/>
</dbReference>
<dbReference type="AlphaFoldDB" id="A0A6V7KDK2"/>
<dbReference type="CDD" id="cd00267">
    <property type="entry name" value="ABC_ATPase"/>
    <property type="match status" value="1"/>
</dbReference>
<dbReference type="SUPFAM" id="SSF52540">
    <property type="entry name" value="P-loop containing nucleoside triphosphate hydrolases"/>
    <property type="match status" value="1"/>
</dbReference>
<dbReference type="EMBL" id="CADCXW020000028">
    <property type="protein sequence ID" value="CAD1561809.1"/>
    <property type="molecule type" value="Genomic_DNA"/>
</dbReference>
<protein>
    <recommendedName>
        <fullName evidence="3">ABC transporter domain-containing protein</fullName>
    </recommendedName>
</protein>
<dbReference type="InterPro" id="IPR003439">
    <property type="entry name" value="ABC_transporter-like_ATP-bd"/>
</dbReference>
<accession>A0A6V7KDK2</accession>
<dbReference type="PANTHER" id="PTHR43158">
    <property type="entry name" value="SKFA PEPTIDE EXPORT ATP-BINDING PROTEIN SKFE"/>
    <property type="match status" value="1"/>
</dbReference>
<evidence type="ECO:0000256" key="2">
    <source>
        <dbReference type="ARBA" id="ARBA00022840"/>
    </source>
</evidence>
<sequence length="110" mass="12347">MLSADEDDTGRTTAEVIQDEIHDPMRCATLTALFGITPLLSRRFKYLSTGETRKIMLCQALMLKPDLLILDEPFDGLDVASRAQLSQHLAELPQRGYTLAIIVNRFDDIP</sequence>
<proteinExistence type="predicted"/>
<name>A0A6V7KDK2_9HYME</name>